<evidence type="ECO:0000313" key="2">
    <source>
        <dbReference type="EMBL" id="AYC30522.1"/>
    </source>
</evidence>
<evidence type="ECO:0000313" key="3">
    <source>
        <dbReference type="Proteomes" id="UP000265725"/>
    </source>
</evidence>
<dbReference type="KEGG" id="paek:D3873_12020"/>
<organism evidence="2 3">
    <name type="scientific">Paenisporosarcina cavernae</name>
    <dbReference type="NCBI Taxonomy" id="2320858"/>
    <lineage>
        <taxon>Bacteria</taxon>
        <taxon>Bacillati</taxon>
        <taxon>Bacillota</taxon>
        <taxon>Bacilli</taxon>
        <taxon>Bacillales</taxon>
        <taxon>Caryophanaceae</taxon>
        <taxon>Paenisporosarcina</taxon>
    </lineage>
</organism>
<dbReference type="EMBL" id="CP032418">
    <property type="protein sequence ID" value="AYC30522.1"/>
    <property type="molecule type" value="Genomic_DNA"/>
</dbReference>
<dbReference type="RefSeq" id="WP_119884239.1">
    <property type="nucleotide sequence ID" value="NZ_CP032418.1"/>
</dbReference>
<feature type="domain" description="Aminoglycoside phosphotransferase" evidence="1">
    <location>
        <begin position="21"/>
        <end position="242"/>
    </location>
</feature>
<dbReference type="InterPro" id="IPR051678">
    <property type="entry name" value="AGP_Transferase"/>
</dbReference>
<dbReference type="OrthoDB" id="334783at2"/>
<proteinExistence type="predicted"/>
<dbReference type="InterPro" id="IPR011009">
    <property type="entry name" value="Kinase-like_dom_sf"/>
</dbReference>
<evidence type="ECO:0000259" key="1">
    <source>
        <dbReference type="Pfam" id="PF01636"/>
    </source>
</evidence>
<dbReference type="AlphaFoldDB" id="A0A385YYU2"/>
<keyword evidence="2" id="KW-0808">Transferase</keyword>
<dbReference type="Proteomes" id="UP000265725">
    <property type="component" value="Chromosome"/>
</dbReference>
<dbReference type="GO" id="GO:0016740">
    <property type="term" value="F:transferase activity"/>
    <property type="evidence" value="ECO:0007669"/>
    <property type="project" value="UniProtKB-KW"/>
</dbReference>
<name>A0A385YYU2_9BACL</name>
<accession>A0A385YYU2</accession>
<reference evidence="3" key="1">
    <citation type="submission" date="2018-09" db="EMBL/GenBank/DDBJ databases">
        <authorList>
            <person name="Zhu H."/>
        </authorList>
    </citation>
    <scope>NUCLEOTIDE SEQUENCE [LARGE SCALE GENOMIC DNA]</scope>
    <source>
        <strain evidence="3">K2R23-3</strain>
    </source>
</reference>
<dbReference type="PANTHER" id="PTHR21310">
    <property type="entry name" value="AMINOGLYCOSIDE PHOSPHOTRANSFERASE-RELATED-RELATED"/>
    <property type="match status" value="1"/>
</dbReference>
<gene>
    <name evidence="2" type="ORF">D3873_12020</name>
</gene>
<dbReference type="PANTHER" id="PTHR21310:SF15">
    <property type="entry name" value="AMINOGLYCOSIDE PHOSPHOTRANSFERASE DOMAIN-CONTAINING PROTEIN"/>
    <property type="match status" value="1"/>
</dbReference>
<sequence length="292" mass="33230">MGIDSILQAFGLIKASYASVPNSFSSEVYRVSLPEKVVFVKVPYSKEKWYREKGWLTFLGGKLAVPQLLGMIEPDENFNGAFLLSAIPGEPVENLTTKLAFEVGVLHATMHSIHSEEYGTFTETGFEAIPNNDWRQFILEAAERFQPYVERSIDEKLAKAAWERIHRDFEALPAPSRPCVVHMDFRLANLLVDADTLTGVIDFESTRFGSPEIDLVKLYRDSLGANEELRMAYEEGYETVRPKIPMDQFIGFFELYDAFNSIGWSVQRGLEKNRGFYGESLARLKKALEKFQ</sequence>
<dbReference type="InterPro" id="IPR002575">
    <property type="entry name" value="Aminoglycoside_PTrfase"/>
</dbReference>
<keyword evidence="3" id="KW-1185">Reference proteome</keyword>
<protein>
    <submittedName>
        <fullName evidence="2">Aminoglycoside phosphotransferase family protein</fullName>
    </submittedName>
</protein>
<dbReference type="Gene3D" id="3.90.1200.10">
    <property type="match status" value="1"/>
</dbReference>
<dbReference type="Pfam" id="PF01636">
    <property type="entry name" value="APH"/>
    <property type="match status" value="1"/>
</dbReference>
<dbReference type="SUPFAM" id="SSF56112">
    <property type="entry name" value="Protein kinase-like (PK-like)"/>
    <property type="match status" value="1"/>
</dbReference>